<dbReference type="Proteomes" id="UP000307720">
    <property type="component" value="Unassembled WGS sequence"/>
</dbReference>
<gene>
    <name evidence="1" type="ORF">E5357_09665</name>
</gene>
<organism evidence="1 2">
    <name type="scientific">Hominisplanchenecus murintestinalis</name>
    <dbReference type="NCBI Taxonomy" id="2941517"/>
    <lineage>
        <taxon>Bacteria</taxon>
        <taxon>Bacillati</taxon>
        <taxon>Bacillota</taxon>
        <taxon>Clostridia</taxon>
        <taxon>Lachnospirales</taxon>
        <taxon>Lachnospiraceae</taxon>
        <taxon>Hominisplanchenecus</taxon>
    </lineage>
</organism>
<protein>
    <submittedName>
        <fullName evidence="1">MATE family efflux transporter</fullName>
    </submittedName>
</protein>
<sequence length="439" mass="47571">MNCFKEYTKYAFFNVLGMLGLSCYILADTFFVAKGLGSNGLAALNLAIPIYSFIHGSGLMLGIGGATRYSIAKSQGQTDRMNLIFSHTAFSVCVLSIVFFTVGLLGADVITRILGADDAIFSMCRTYLQVLLLFSPLFMLNDMVLCFVRNDGAPRLVMVSMLAGSFLNIFLDYVFIFSFRMGIFGAVLATGFAPAIGLAVQSTFFIQKKNHFRLVKRPLRLQLLGQILSTGVPSLITELSSGIVIMAFNAIILGLMGNIGVAAYGIIANLSIVVIALYTGIAQGIQPLLSRYYGAGTDRNVQSVFKYALYTVILLSGIVYLGVFLGADWLASVFNSEGSHTLQTIAVDGMKLYFTACVFAGSNIIFSIYCTSTDNPRPASILSVLRGFLLILPMAFVMSRLWGMTGLWLAFPATELSAAALGIFLLQHSVKQQRKTSST</sequence>
<accession>A0AC61QZT8</accession>
<dbReference type="EMBL" id="SRZB01000020">
    <property type="protein sequence ID" value="TGX98221.1"/>
    <property type="molecule type" value="Genomic_DNA"/>
</dbReference>
<evidence type="ECO:0000313" key="1">
    <source>
        <dbReference type="EMBL" id="TGX98221.1"/>
    </source>
</evidence>
<proteinExistence type="predicted"/>
<reference evidence="1" key="1">
    <citation type="submission" date="2019-04" db="EMBL/GenBank/DDBJ databases">
        <title>Microbes associate with the intestines of laboratory mice.</title>
        <authorList>
            <person name="Navarre W."/>
            <person name="Wong E."/>
            <person name="Huang K."/>
            <person name="Tropini C."/>
            <person name="Ng K."/>
            <person name="Yu B."/>
        </authorList>
    </citation>
    <scope>NUCLEOTIDE SEQUENCE</scope>
    <source>
        <strain evidence="1">NM72_1-8</strain>
    </source>
</reference>
<name>A0AC61QZT8_9FIRM</name>
<comment type="caution">
    <text evidence="1">The sequence shown here is derived from an EMBL/GenBank/DDBJ whole genome shotgun (WGS) entry which is preliminary data.</text>
</comment>
<keyword evidence="2" id="KW-1185">Reference proteome</keyword>
<evidence type="ECO:0000313" key="2">
    <source>
        <dbReference type="Proteomes" id="UP000307720"/>
    </source>
</evidence>